<feature type="transmembrane region" description="Helical" evidence="7">
    <location>
        <begin position="415"/>
        <end position="435"/>
    </location>
</feature>
<keyword evidence="3" id="KW-1003">Cell membrane</keyword>
<dbReference type="EMBL" id="DWXO01000030">
    <property type="protein sequence ID" value="HJB79962.1"/>
    <property type="molecule type" value="Genomic_DNA"/>
</dbReference>
<dbReference type="PANTHER" id="PTHR42925:SF1">
    <property type="entry name" value="VIRULENCE FACTOR MVIN"/>
    <property type="match status" value="1"/>
</dbReference>
<dbReference type="Pfam" id="PF01554">
    <property type="entry name" value="MatE"/>
    <property type="match status" value="2"/>
</dbReference>
<dbReference type="CDD" id="cd13134">
    <property type="entry name" value="MATE_like_8"/>
    <property type="match status" value="1"/>
</dbReference>
<feature type="transmembrane region" description="Helical" evidence="7">
    <location>
        <begin position="320"/>
        <end position="342"/>
    </location>
</feature>
<comment type="subcellular location">
    <subcellularLocation>
        <location evidence="1">Cell membrane</location>
        <topology evidence="1">Multi-pass membrane protein</topology>
    </subcellularLocation>
</comment>
<evidence type="ECO:0000256" key="3">
    <source>
        <dbReference type="ARBA" id="ARBA00022475"/>
    </source>
</evidence>
<feature type="transmembrane region" description="Helical" evidence="7">
    <location>
        <begin position="12"/>
        <end position="31"/>
    </location>
</feature>
<evidence type="ECO:0000313" key="8">
    <source>
        <dbReference type="EMBL" id="HJB79962.1"/>
    </source>
</evidence>
<keyword evidence="6 7" id="KW-0472">Membrane</keyword>
<dbReference type="InterPro" id="IPR048279">
    <property type="entry name" value="MdtK-like"/>
</dbReference>
<feature type="transmembrane region" description="Helical" evidence="7">
    <location>
        <begin position="387"/>
        <end position="409"/>
    </location>
</feature>
<feature type="transmembrane region" description="Helical" evidence="7">
    <location>
        <begin position="194"/>
        <end position="215"/>
    </location>
</feature>
<reference evidence="8" key="1">
    <citation type="journal article" date="2021" name="PeerJ">
        <title>Extensive microbial diversity within the chicken gut microbiome revealed by metagenomics and culture.</title>
        <authorList>
            <person name="Gilroy R."/>
            <person name="Ravi A."/>
            <person name="Getino M."/>
            <person name="Pursley I."/>
            <person name="Horton D.L."/>
            <person name="Alikhan N.F."/>
            <person name="Baker D."/>
            <person name="Gharbi K."/>
            <person name="Hall N."/>
            <person name="Watson M."/>
            <person name="Adriaenssens E.M."/>
            <person name="Foster-Nyarko E."/>
            <person name="Jarju S."/>
            <person name="Secka A."/>
            <person name="Antonio M."/>
            <person name="Oren A."/>
            <person name="Chaudhuri R.R."/>
            <person name="La Ragione R."/>
            <person name="Hildebrand F."/>
            <person name="Pallen M.J."/>
        </authorList>
    </citation>
    <scope>NUCLEOTIDE SEQUENCE</scope>
    <source>
        <strain evidence="8">CHK192-8294</strain>
    </source>
</reference>
<keyword evidence="5 7" id="KW-1133">Transmembrane helix</keyword>
<dbReference type="Proteomes" id="UP000823921">
    <property type="component" value="Unassembled WGS sequence"/>
</dbReference>
<dbReference type="GO" id="GO:0015297">
    <property type="term" value="F:antiporter activity"/>
    <property type="evidence" value="ECO:0007669"/>
    <property type="project" value="InterPro"/>
</dbReference>
<sequence length="450" mass="49057">MEQATVLRRRQPGILSLTWPIFIELLLQMLVGNADQVMVGHFDPNGVGAIGNANQITNLVLLVFSVISTASTILISRYLGAEDKRRVNETYTLSLLVNAIFGLAVGAILIALCGPIFTLMQVPAEILERSCLYLRIICGGMVFQAVYLTFTAFFRSNQMMKESMIVAVVMNLLNIGGNAVLIGGAFGLPALGVAGAALSSDISRVVGVILIAVLFRRKFGPVLSLKLLRPFPTDQLRRLLRIGIPAGGESISYNLSQVAIQSICNLFAIFVINTRVYANMFAMLTYMFGSAISQAAQVMVAHLMGADRVPDVERLVKRTLLASLAISGLMAVVLLVFCQPLLGLFTQDPQVLELFRIIMIIEIPLELGRAVNMVMCRALQACGDIRFPITICIFSAWLTAVVGGFLLAVPLGLGLAGLWIAMACDECLRAVLFLLRWRSRAWCRKNVLSM</sequence>
<evidence type="ECO:0000256" key="4">
    <source>
        <dbReference type="ARBA" id="ARBA00022692"/>
    </source>
</evidence>
<dbReference type="PIRSF" id="PIRSF006603">
    <property type="entry name" value="DinF"/>
    <property type="match status" value="1"/>
</dbReference>
<feature type="transmembrane region" description="Helical" evidence="7">
    <location>
        <begin position="165"/>
        <end position="188"/>
    </location>
</feature>
<evidence type="ECO:0000256" key="5">
    <source>
        <dbReference type="ARBA" id="ARBA00022989"/>
    </source>
</evidence>
<comment type="caution">
    <text evidence="8">The sequence shown here is derived from an EMBL/GenBank/DDBJ whole genome shotgun (WGS) entry which is preliminary data.</text>
</comment>
<gene>
    <name evidence="8" type="ORF">H9712_03155</name>
</gene>
<name>A0A9D2MKP5_9FIRM</name>
<dbReference type="InterPro" id="IPR047135">
    <property type="entry name" value="YsiQ"/>
</dbReference>
<evidence type="ECO:0000256" key="1">
    <source>
        <dbReference type="ARBA" id="ARBA00004651"/>
    </source>
</evidence>
<accession>A0A9D2MKP5</accession>
<dbReference type="PANTHER" id="PTHR42925">
    <property type="entry name" value="MULTIDRUG AND TOXIN EFFLUX PROTEIN MATE FAMILY"/>
    <property type="match status" value="1"/>
</dbReference>
<proteinExistence type="predicted"/>
<feature type="transmembrane region" description="Helical" evidence="7">
    <location>
        <begin position="278"/>
        <end position="300"/>
    </location>
</feature>
<dbReference type="GO" id="GO:0042910">
    <property type="term" value="F:xenobiotic transmembrane transporter activity"/>
    <property type="evidence" value="ECO:0007669"/>
    <property type="project" value="InterPro"/>
</dbReference>
<feature type="transmembrane region" description="Helical" evidence="7">
    <location>
        <begin position="91"/>
        <end position="120"/>
    </location>
</feature>
<feature type="transmembrane region" description="Helical" evidence="7">
    <location>
        <begin position="132"/>
        <end position="153"/>
    </location>
</feature>
<dbReference type="GO" id="GO:0005886">
    <property type="term" value="C:plasma membrane"/>
    <property type="evidence" value="ECO:0007669"/>
    <property type="project" value="UniProtKB-SubCell"/>
</dbReference>
<evidence type="ECO:0000256" key="7">
    <source>
        <dbReference type="SAM" id="Phobius"/>
    </source>
</evidence>
<dbReference type="NCBIfam" id="TIGR00797">
    <property type="entry name" value="matE"/>
    <property type="match status" value="1"/>
</dbReference>
<evidence type="ECO:0000256" key="6">
    <source>
        <dbReference type="ARBA" id="ARBA00023136"/>
    </source>
</evidence>
<evidence type="ECO:0000313" key="9">
    <source>
        <dbReference type="Proteomes" id="UP000823921"/>
    </source>
</evidence>
<dbReference type="InterPro" id="IPR002528">
    <property type="entry name" value="MATE_fam"/>
</dbReference>
<feature type="transmembrane region" description="Helical" evidence="7">
    <location>
        <begin position="59"/>
        <end position="79"/>
    </location>
</feature>
<organism evidence="8 9">
    <name type="scientific">Candidatus Flavonifractor intestinigallinarum</name>
    <dbReference type="NCBI Taxonomy" id="2838586"/>
    <lineage>
        <taxon>Bacteria</taxon>
        <taxon>Bacillati</taxon>
        <taxon>Bacillota</taxon>
        <taxon>Clostridia</taxon>
        <taxon>Eubacteriales</taxon>
        <taxon>Oscillospiraceae</taxon>
        <taxon>Flavonifractor</taxon>
    </lineage>
</organism>
<keyword evidence="2" id="KW-0813">Transport</keyword>
<evidence type="ECO:0000256" key="2">
    <source>
        <dbReference type="ARBA" id="ARBA00022448"/>
    </source>
</evidence>
<keyword evidence="4 7" id="KW-0812">Transmembrane</keyword>
<protein>
    <submittedName>
        <fullName evidence="8">MATE family efflux transporter</fullName>
    </submittedName>
</protein>
<reference evidence="8" key="2">
    <citation type="submission" date="2021-04" db="EMBL/GenBank/DDBJ databases">
        <authorList>
            <person name="Gilroy R."/>
        </authorList>
    </citation>
    <scope>NUCLEOTIDE SEQUENCE</scope>
    <source>
        <strain evidence="8">CHK192-8294</strain>
    </source>
</reference>
<dbReference type="AlphaFoldDB" id="A0A9D2MKP5"/>